<feature type="compositionally biased region" description="Basic and acidic residues" evidence="1">
    <location>
        <begin position="75"/>
        <end position="84"/>
    </location>
</feature>
<sequence>MAVFGGIFSRKDKKSGQDQSPAVPASPVVSPPSPTTLKKPSPLPKSYHNISPDAPRERSHRHPTRPSWDANRAFADPREHRRDVEDDDATTTAEGGYVLPLIDSPSLMNGTDGADYFSSTTPSSSKPSSSKPLAKKPATSNTGSTVQLLPSVNLSPISLPMTVEEEEDELPLGLRVGKPSRSTPPAQVVASAGSGNSNQPRAHTRQASSLERLTLPTISTDVASSVRSLPLNSPTSPATSARRRPGIPTNMLGVPRPSSPTASSTSHFPVSPSSIAGSDSTRPTSPTSTRSKSTIPKFGGPLLKFSSRDPPPQLNAESESRYITKAERAKSREREKANGSGMFSFMRDRKKSSPNPTSPVVANDDAPSPGGNAPSRGSLELLGRISFSSSKSESHAKHKEKDSTPPPPVPPLPLTTSLDTLPPLRPIPVDRRPSVEKGFVPPARRKYVPPANGPTSPQEADEKDGKGKQGSFELVSFRHVRPVSPGPGVAVGAARSTSPGPFQGLEVTAGRDRSGSFASDTSATKTTVSAFRQAQQRRGTGMSSALSEGRRSTADLLEEAETRKSMTLDSLPLPGPPPPAPVDLPEPVRPYAAVGGASPRGSLDGGSRPSTPPVRPPRTNPPPGVRGASPVNHRDKIAGRGGTTPRKGATTQSAYGQLYSSTTSSDEDDSEDDDSSDDDVPLG</sequence>
<dbReference type="EMBL" id="KN823176">
    <property type="protein sequence ID" value="KIO20400.1"/>
    <property type="molecule type" value="Genomic_DNA"/>
</dbReference>
<feature type="compositionally biased region" description="Low complexity" evidence="1">
    <location>
        <begin position="259"/>
        <end position="294"/>
    </location>
</feature>
<evidence type="ECO:0000256" key="1">
    <source>
        <dbReference type="SAM" id="MobiDB-lite"/>
    </source>
</evidence>
<organism evidence="2 3">
    <name type="scientific">Tulasnella calospora MUT 4182</name>
    <dbReference type="NCBI Taxonomy" id="1051891"/>
    <lineage>
        <taxon>Eukaryota</taxon>
        <taxon>Fungi</taxon>
        <taxon>Dikarya</taxon>
        <taxon>Basidiomycota</taxon>
        <taxon>Agaricomycotina</taxon>
        <taxon>Agaricomycetes</taxon>
        <taxon>Cantharellales</taxon>
        <taxon>Tulasnellaceae</taxon>
        <taxon>Tulasnella</taxon>
    </lineage>
</organism>
<feature type="compositionally biased region" description="Low complexity" evidence="1">
    <location>
        <begin position="35"/>
        <end position="46"/>
    </location>
</feature>
<keyword evidence="3" id="KW-1185">Reference proteome</keyword>
<feature type="compositionally biased region" description="Polar residues" evidence="1">
    <location>
        <begin position="649"/>
        <end position="659"/>
    </location>
</feature>
<feature type="region of interest" description="Disordered" evidence="1">
    <location>
        <begin position="1"/>
        <end position="683"/>
    </location>
</feature>
<reference evidence="3" key="2">
    <citation type="submission" date="2015-01" db="EMBL/GenBank/DDBJ databases">
        <title>Evolutionary Origins and Diversification of the Mycorrhizal Mutualists.</title>
        <authorList>
            <consortium name="DOE Joint Genome Institute"/>
            <consortium name="Mycorrhizal Genomics Consortium"/>
            <person name="Kohler A."/>
            <person name="Kuo A."/>
            <person name="Nagy L.G."/>
            <person name="Floudas D."/>
            <person name="Copeland A."/>
            <person name="Barry K.W."/>
            <person name="Cichocki N."/>
            <person name="Veneault-Fourrey C."/>
            <person name="LaButti K."/>
            <person name="Lindquist E.A."/>
            <person name="Lipzen A."/>
            <person name="Lundell T."/>
            <person name="Morin E."/>
            <person name="Murat C."/>
            <person name="Riley R."/>
            <person name="Ohm R."/>
            <person name="Sun H."/>
            <person name="Tunlid A."/>
            <person name="Henrissat B."/>
            <person name="Grigoriev I.V."/>
            <person name="Hibbett D.S."/>
            <person name="Martin F."/>
        </authorList>
    </citation>
    <scope>NUCLEOTIDE SEQUENCE [LARGE SCALE GENOMIC DNA]</scope>
    <source>
        <strain evidence="3">MUT 4182</strain>
    </source>
</reference>
<feature type="compositionally biased region" description="Low complexity" evidence="1">
    <location>
        <begin position="118"/>
        <end position="140"/>
    </location>
</feature>
<feature type="compositionally biased region" description="Acidic residues" evidence="1">
    <location>
        <begin position="665"/>
        <end position="683"/>
    </location>
</feature>
<proteinExistence type="predicted"/>
<protein>
    <submittedName>
        <fullName evidence="2">Uncharacterized protein</fullName>
    </submittedName>
</protein>
<feature type="compositionally biased region" description="Polar residues" evidence="1">
    <location>
        <begin position="141"/>
        <end position="156"/>
    </location>
</feature>
<evidence type="ECO:0000313" key="2">
    <source>
        <dbReference type="EMBL" id="KIO20400.1"/>
    </source>
</evidence>
<feature type="compositionally biased region" description="Basic and acidic residues" evidence="1">
    <location>
        <begin position="318"/>
        <end position="337"/>
    </location>
</feature>
<dbReference type="OrthoDB" id="3257145at2759"/>
<feature type="compositionally biased region" description="Basic and acidic residues" evidence="1">
    <location>
        <begin position="392"/>
        <end position="403"/>
    </location>
</feature>
<feature type="compositionally biased region" description="Pro residues" evidence="1">
    <location>
        <begin position="610"/>
        <end position="624"/>
    </location>
</feature>
<feature type="non-terminal residue" evidence="2">
    <location>
        <position position="683"/>
    </location>
</feature>
<feature type="compositionally biased region" description="Pro residues" evidence="1">
    <location>
        <begin position="404"/>
        <end position="413"/>
    </location>
</feature>
<feature type="compositionally biased region" description="Polar residues" evidence="1">
    <location>
        <begin position="193"/>
        <end position="239"/>
    </location>
</feature>
<accession>A0A0C3PYL8</accession>
<dbReference type="AlphaFoldDB" id="A0A0C3PYL8"/>
<feature type="compositionally biased region" description="Pro residues" evidence="1">
    <location>
        <begin position="573"/>
        <end position="588"/>
    </location>
</feature>
<gene>
    <name evidence="2" type="ORF">M407DRAFT_29977</name>
</gene>
<evidence type="ECO:0000313" key="3">
    <source>
        <dbReference type="Proteomes" id="UP000054248"/>
    </source>
</evidence>
<feature type="compositionally biased region" description="Polar residues" evidence="1">
    <location>
        <begin position="516"/>
        <end position="546"/>
    </location>
</feature>
<dbReference type="Proteomes" id="UP000054248">
    <property type="component" value="Unassembled WGS sequence"/>
</dbReference>
<reference evidence="2 3" key="1">
    <citation type="submission" date="2014-04" db="EMBL/GenBank/DDBJ databases">
        <authorList>
            <consortium name="DOE Joint Genome Institute"/>
            <person name="Kuo A."/>
            <person name="Girlanda M."/>
            <person name="Perotto S."/>
            <person name="Kohler A."/>
            <person name="Nagy L.G."/>
            <person name="Floudas D."/>
            <person name="Copeland A."/>
            <person name="Barry K.W."/>
            <person name="Cichocki N."/>
            <person name="Veneault-Fourrey C."/>
            <person name="LaButti K."/>
            <person name="Lindquist E.A."/>
            <person name="Lipzen A."/>
            <person name="Lundell T."/>
            <person name="Morin E."/>
            <person name="Murat C."/>
            <person name="Sun H."/>
            <person name="Tunlid A."/>
            <person name="Henrissat B."/>
            <person name="Grigoriev I.V."/>
            <person name="Hibbett D.S."/>
            <person name="Martin F."/>
            <person name="Nordberg H.P."/>
            <person name="Cantor M.N."/>
            <person name="Hua S.X."/>
        </authorList>
    </citation>
    <scope>NUCLEOTIDE SEQUENCE [LARGE SCALE GENOMIC DNA]</scope>
    <source>
        <strain evidence="2 3">MUT 4182</strain>
    </source>
</reference>
<dbReference type="HOGENOM" id="CLU_403139_0_0_1"/>
<name>A0A0C3PYL8_9AGAM</name>